<dbReference type="InterPro" id="IPR035994">
    <property type="entry name" value="Nucleoside_phosphorylase_sf"/>
</dbReference>
<dbReference type="CDD" id="cd09008">
    <property type="entry name" value="MTAN"/>
    <property type="match status" value="1"/>
</dbReference>
<dbReference type="Gene3D" id="3.40.50.1580">
    <property type="entry name" value="Nucleoside phosphorylase domain"/>
    <property type="match status" value="1"/>
</dbReference>
<reference evidence="3 4" key="1">
    <citation type="submission" date="2020-04" db="EMBL/GenBank/DDBJ databases">
        <title>Plant Genome Project.</title>
        <authorList>
            <person name="Zhang R.-G."/>
        </authorList>
    </citation>
    <scope>NUCLEOTIDE SEQUENCE [LARGE SCALE GENOMIC DNA]</scope>
    <source>
        <strain evidence="3">YNK0</strain>
        <tissue evidence="3">Leaf</tissue>
    </source>
</reference>
<feature type="chain" id="PRO_5032478095" description="Nucleoside phosphorylase domain-containing protein" evidence="1">
    <location>
        <begin position="25"/>
        <end position="339"/>
    </location>
</feature>
<dbReference type="AlphaFoldDB" id="A0A835DRS9"/>
<proteinExistence type="predicted"/>
<feature type="signal peptide" evidence="1">
    <location>
        <begin position="1"/>
        <end position="24"/>
    </location>
</feature>
<name>A0A835DRS9_TETSI</name>
<dbReference type="EMBL" id="JABCRI010000001">
    <property type="protein sequence ID" value="KAF8413178.1"/>
    <property type="molecule type" value="Genomic_DNA"/>
</dbReference>
<protein>
    <recommendedName>
        <fullName evidence="2">Nucleoside phosphorylase domain-containing protein</fullName>
    </recommendedName>
</protein>
<dbReference type="InterPro" id="IPR000845">
    <property type="entry name" value="Nucleoside_phosphorylase_d"/>
</dbReference>
<dbReference type="OMA" id="VMAYPTE"/>
<evidence type="ECO:0000259" key="2">
    <source>
        <dbReference type="Pfam" id="PF01048"/>
    </source>
</evidence>
<accession>A0A835DRS9</accession>
<organism evidence="3 4">
    <name type="scientific">Tetracentron sinense</name>
    <name type="common">Spur-leaf</name>
    <dbReference type="NCBI Taxonomy" id="13715"/>
    <lineage>
        <taxon>Eukaryota</taxon>
        <taxon>Viridiplantae</taxon>
        <taxon>Streptophyta</taxon>
        <taxon>Embryophyta</taxon>
        <taxon>Tracheophyta</taxon>
        <taxon>Spermatophyta</taxon>
        <taxon>Magnoliopsida</taxon>
        <taxon>Trochodendrales</taxon>
        <taxon>Trochodendraceae</taxon>
        <taxon>Tetracentron</taxon>
    </lineage>
</organism>
<keyword evidence="4" id="KW-1185">Reference proteome</keyword>
<dbReference type="Pfam" id="PF01048">
    <property type="entry name" value="PNP_UDP_1"/>
    <property type="match status" value="1"/>
</dbReference>
<keyword evidence="1" id="KW-0732">Signal</keyword>
<dbReference type="PANTHER" id="PTHR21234">
    <property type="entry name" value="PURINE NUCLEOSIDE PHOSPHORYLASE"/>
    <property type="match status" value="1"/>
</dbReference>
<sequence>MRICGLSIILFLVLVLVLVQHSEELSSSHPLHGVVDKVNENAGPYLGLVMAIPAEVDVLQSSGLFIPNSDLPLVDLSGRIFNIGSIRGVDVIYVMCGQRRLNAGITVQILLDVFDISGIVHYGIAGSANDSLSFGDVSVPKYVAFTGSWTWSKFTSENSQFTKLRFGTYNLPEEGENLLANIEFKPEEFYSVGKPMEKVFWLAVDLQWFDIASQLQDLELQRCVNETYCLPKTPKVEYGLRGSTADIFVDNAAYRKFLFKEFNVSTVDEESAAIIMTAMSTGVPCIVFRGVSDLAGGDDKLSSMSLSSLAASNALYVAIEFIELIGNKRLTLTSKRALN</sequence>
<dbReference type="Proteomes" id="UP000655225">
    <property type="component" value="Unassembled WGS sequence"/>
</dbReference>
<comment type="caution">
    <text evidence="3">The sequence shown here is derived from an EMBL/GenBank/DDBJ whole genome shotgun (WGS) entry which is preliminary data.</text>
</comment>
<evidence type="ECO:0000313" key="4">
    <source>
        <dbReference type="Proteomes" id="UP000655225"/>
    </source>
</evidence>
<feature type="domain" description="Nucleoside phosphorylase" evidence="2">
    <location>
        <begin position="46"/>
        <end position="312"/>
    </location>
</feature>
<gene>
    <name evidence="3" type="ORF">HHK36_001154</name>
</gene>
<dbReference type="SUPFAM" id="SSF53167">
    <property type="entry name" value="Purine and uridine phosphorylases"/>
    <property type="match status" value="1"/>
</dbReference>
<dbReference type="GO" id="GO:0009116">
    <property type="term" value="P:nucleoside metabolic process"/>
    <property type="evidence" value="ECO:0007669"/>
    <property type="project" value="InterPro"/>
</dbReference>
<dbReference type="OrthoDB" id="1916878at2759"/>
<dbReference type="PANTHER" id="PTHR21234:SF43">
    <property type="entry name" value="OS06G0112100 PROTEIN"/>
    <property type="match status" value="1"/>
</dbReference>
<evidence type="ECO:0000313" key="3">
    <source>
        <dbReference type="EMBL" id="KAF8413178.1"/>
    </source>
</evidence>
<dbReference type="GO" id="GO:0003824">
    <property type="term" value="F:catalytic activity"/>
    <property type="evidence" value="ECO:0007669"/>
    <property type="project" value="InterPro"/>
</dbReference>
<evidence type="ECO:0000256" key="1">
    <source>
        <dbReference type="SAM" id="SignalP"/>
    </source>
</evidence>